<dbReference type="Pfam" id="PF26056">
    <property type="entry name" value="DUF8017"/>
    <property type="match status" value="1"/>
</dbReference>
<keyword evidence="4" id="KW-1185">Reference proteome</keyword>
<evidence type="ECO:0000313" key="3">
    <source>
        <dbReference type="EMBL" id="SDP49293.1"/>
    </source>
</evidence>
<dbReference type="Proteomes" id="UP000199651">
    <property type="component" value="Unassembled WGS sequence"/>
</dbReference>
<reference evidence="4" key="1">
    <citation type="submission" date="2016-10" db="EMBL/GenBank/DDBJ databases">
        <authorList>
            <person name="Varghese N."/>
            <person name="Submissions S."/>
        </authorList>
    </citation>
    <scope>NUCLEOTIDE SEQUENCE [LARGE SCALE GENOMIC DNA]</scope>
    <source>
        <strain evidence="4">IBRC-M 10655</strain>
    </source>
</reference>
<name>A0A1H0T5H0_9PSEU</name>
<dbReference type="EMBL" id="FNJB01000009">
    <property type="protein sequence ID" value="SDP49293.1"/>
    <property type="molecule type" value="Genomic_DNA"/>
</dbReference>
<protein>
    <recommendedName>
        <fullName evidence="2">DUF8017 domain-containing protein</fullName>
    </recommendedName>
</protein>
<dbReference type="InterPro" id="IPR058330">
    <property type="entry name" value="DUF8017"/>
</dbReference>
<evidence type="ECO:0000313" key="4">
    <source>
        <dbReference type="Proteomes" id="UP000199651"/>
    </source>
</evidence>
<dbReference type="AlphaFoldDB" id="A0A1H0T5H0"/>
<organism evidence="3 4">
    <name type="scientific">Actinokineospora alba</name>
    <dbReference type="NCBI Taxonomy" id="504798"/>
    <lineage>
        <taxon>Bacteria</taxon>
        <taxon>Bacillati</taxon>
        <taxon>Actinomycetota</taxon>
        <taxon>Actinomycetes</taxon>
        <taxon>Pseudonocardiales</taxon>
        <taxon>Pseudonocardiaceae</taxon>
        <taxon>Actinokineospora</taxon>
    </lineage>
</organism>
<gene>
    <name evidence="3" type="ORF">SAMN05192558_109280</name>
</gene>
<evidence type="ECO:0000256" key="1">
    <source>
        <dbReference type="SAM" id="MobiDB-lite"/>
    </source>
</evidence>
<sequence>MPATLSIIAIIAIVGTVIAIGVINRNGGTPEAVPALTPAPATRSAPPSTSSIVNTPARLTYAVPTDWVASNDAVEVLGVSFTGVAEYGVYDCAGTRRSRARVVGAAAQSKSAKPLDPESTAAAFAKAFADTYYPGARVDSPATESTLVDGKKAVVVTAKISPKAAEACLPKDAEVTVLATGLGDRGAALLVVTNDLAGGPDSPKSLPGATTRKIIESARRN</sequence>
<feature type="region of interest" description="Disordered" evidence="1">
    <location>
        <begin position="199"/>
        <end position="221"/>
    </location>
</feature>
<accession>A0A1H0T5H0</accession>
<evidence type="ECO:0000259" key="2">
    <source>
        <dbReference type="Pfam" id="PF26056"/>
    </source>
</evidence>
<proteinExistence type="predicted"/>
<feature type="domain" description="DUF8017" evidence="2">
    <location>
        <begin position="45"/>
        <end position="220"/>
    </location>
</feature>